<dbReference type="EMBL" id="CP118247">
    <property type="protein sequence ID" value="WDR07041.1"/>
    <property type="molecule type" value="Genomic_DNA"/>
</dbReference>
<evidence type="ECO:0000256" key="1">
    <source>
        <dbReference type="SAM" id="Phobius"/>
    </source>
</evidence>
<sequence length="64" mass="7137">MAVDPLGRIAAQLPVQQMDVLDVVPDERLATTIFAQYRYWPLLIALLFGLGISVAVGRRQKRVS</sequence>
<keyword evidence="3" id="KW-1185">Reference proteome</keyword>
<accession>A0ABY7Z0A0</accession>
<evidence type="ECO:0000313" key="2">
    <source>
        <dbReference type="EMBL" id="WDR07041.1"/>
    </source>
</evidence>
<gene>
    <name evidence="2" type="ORF">PSQ90_06280</name>
</gene>
<feature type="transmembrane region" description="Helical" evidence="1">
    <location>
        <begin position="39"/>
        <end position="57"/>
    </location>
</feature>
<dbReference type="RefSeq" id="WP_282212554.1">
    <property type="nucleotide sequence ID" value="NZ_CP118247.1"/>
</dbReference>
<organism evidence="2 3">
    <name type="scientific">Devosia rhodophyticola</name>
    <dbReference type="NCBI Taxonomy" id="3026423"/>
    <lineage>
        <taxon>Bacteria</taxon>
        <taxon>Pseudomonadati</taxon>
        <taxon>Pseudomonadota</taxon>
        <taxon>Alphaproteobacteria</taxon>
        <taxon>Hyphomicrobiales</taxon>
        <taxon>Devosiaceae</taxon>
        <taxon>Devosia</taxon>
    </lineage>
</organism>
<proteinExistence type="predicted"/>
<reference evidence="2 3" key="1">
    <citation type="submission" date="2023-02" db="EMBL/GenBank/DDBJ databases">
        <title>Devosia chondri sp. nov., isolated from the phycosphere of marine algae.</title>
        <authorList>
            <person name="Kim J.M."/>
            <person name="Lee J.K."/>
            <person name="Choi B.J."/>
            <person name="Bayburt H."/>
            <person name="Jeon C.O."/>
        </authorList>
    </citation>
    <scope>NUCLEOTIDE SEQUENCE [LARGE SCALE GENOMIC DNA]</scope>
    <source>
        <strain evidence="2 3">G2-5</strain>
    </source>
</reference>
<keyword evidence="1" id="KW-0812">Transmembrane</keyword>
<name>A0ABY7Z0A0_9HYPH</name>
<protein>
    <recommendedName>
        <fullName evidence="4">SURF1-like protein</fullName>
    </recommendedName>
</protein>
<dbReference type="Proteomes" id="UP001222118">
    <property type="component" value="Chromosome"/>
</dbReference>
<evidence type="ECO:0000313" key="3">
    <source>
        <dbReference type="Proteomes" id="UP001222118"/>
    </source>
</evidence>
<keyword evidence="1" id="KW-1133">Transmembrane helix</keyword>
<evidence type="ECO:0008006" key="4">
    <source>
        <dbReference type="Google" id="ProtNLM"/>
    </source>
</evidence>
<keyword evidence="1" id="KW-0472">Membrane</keyword>